<reference evidence="3 4" key="1">
    <citation type="journal article" date="2023" name="J. Phycol.">
        <title>Chrysosporum ovalisporum is synonymous with the true-branching cyanobacterium Umezakia natans (Nostocales/Aphanizomenonaceae).</title>
        <authorList>
            <person name="McGregor G.B."/>
            <person name="Sendall B.C."/>
            <person name="Niiyama Y."/>
            <person name="Tuji A."/>
            <person name="Willis A."/>
        </authorList>
    </citation>
    <scope>NUCLEOTIDE SEQUENCE [LARGE SCALE GENOMIC DNA]</scope>
    <source>
        <strain evidence="3 4">FSS-62</strain>
    </source>
</reference>
<dbReference type="RefSeq" id="WP_280649733.1">
    <property type="nucleotide sequence ID" value="NZ_JANQDL010000051.1"/>
</dbReference>
<comment type="similarity">
    <text evidence="1">Belongs to the CinA family.</text>
</comment>
<dbReference type="Gene3D" id="3.90.950.20">
    <property type="entry name" value="CinA-like"/>
    <property type="match status" value="1"/>
</dbReference>
<dbReference type="NCBIfam" id="TIGR00177">
    <property type="entry name" value="molyb_syn"/>
    <property type="match status" value="1"/>
</dbReference>
<dbReference type="InterPro" id="IPR008135">
    <property type="entry name" value="Competence-induced_CinA"/>
</dbReference>
<dbReference type="SMART" id="SM00852">
    <property type="entry name" value="MoCF_biosynth"/>
    <property type="match status" value="1"/>
</dbReference>
<dbReference type="Pfam" id="PF02464">
    <property type="entry name" value="CinA"/>
    <property type="match status" value="1"/>
</dbReference>
<dbReference type="PANTHER" id="PTHR13939">
    <property type="entry name" value="NICOTINAMIDE-NUCLEOTIDE AMIDOHYDROLASE PNCC"/>
    <property type="match status" value="1"/>
</dbReference>
<feature type="domain" description="MoaB/Mog" evidence="2">
    <location>
        <begin position="4"/>
        <end position="172"/>
    </location>
</feature>
<dbReference type="Gene3D" id="3.40.980.10">
    <property type="entry name" value="MoaB/Mog-like domain"/>
    <property type="match status" value="1"/>
</dbReference>
<dbReference type="PIRSF" id="PIRSF006728">
    <property type="entry name" value="CinA"/>
    <property type="match status" value="1"/>
</dbReference>
<evidence type="ECO:0000259" key="2">
    <source>
        <dbReference type="SMART" id="SM00852"/>
    </source>
</evidence>
<dbReference type="AlphaFoldDB" id="A0AA43KF19"/>
<dbReference type="EMBL" id="JANQDL010000051">
    <property type="protein sequence ID" value="MDH6063645.1"/>
    <property type="molecule type" value="Genomic_DNA"/>
</dbReference>
<sequence>MSAEIICVGTELLLGDILNSNSQFLGQQLAQLGIPHYYQTVVGDNPERLKQVIEIAISRAQILIFTGGLGPTPDDLTCETIADFFGVPLIERPEIIADITQKFAQRGRVMTPTNRKQALTPQGADILPNPTGTAPGIIWQPRPEITILTFPGVPSEMHRMWSETAVPFLKNQGWGKEIIYSRSLKFWGIGESALAEKVAPYFNLLNPTVAPYAGKGEVRLRISAKAASQSAAQDLISPIEKQLIDIAGLDYYGADDDTLGAVVGKLLRLSGETLSVAESCTGGGLGQMLTDISGSSDYFWGGIISYDNSVKLNLLGVNPNDLDKFGAVSSTVAEQMAIKVKISLSTSWGLSITGIAGPTGGTDTKPVGLVYIGLAGPNNEVKSFEYRFGAIGGRSLIREVSANTALDLLRRKLIIRNS</sequence>
<organism evidence="3 4">
    <name type="scientific">Umezakia ovalisporum FSS-62</name>
    <dbReference type="NCBI Taxonomy" id="2971776"/>
    <lineage>
        <taxon>Bacteria</taxon>
        <taxon>Bacillati</taxon>
        <taxon>Cyanobacteriota</taxon>
        <taxon>Cyanophyceae</taxon>
        <taxon>Nostocales</taxon>
        <taxon>Nodulariaceae</taxon>
        <taxon>Umezakia</taxon>
    </lineage>
</organism>
<proteinExistence type="inferred from homology"/>
<dbReference type="SUPFAM" id="SSF142433">
    <property type="entry name" value="CinA-like"/>
    <property type="match status" value="1"/>
</dbReference>
<dbReference type="SUPFAM" id="SSF53218">
    <property type="entry name" value="Molybdenum cofactor biosynthesis proteins"/>
    <property type="match status" value="1"/>
</dbReference>
<comment type="caution">
    <text evidence="3">The sequence shown here is derived from an EMBL/GenBank/DDBJ whole genome shotgun (WGS) entry which is preliminary data.</text>
</comment>
<dbReference type="Gene3D" id="3.30.70.2860">
    <property type="match status" value="1"/>
</dbReference>
<dbReference type="Pfam" id="PF18146">
    <property type="entry name" value="CinA_KH"/>
    <property type="match status" value="1"/>
</dbReference>
<dbReference type="Proteomes" id="UP001159370">
    <property type="component" value="Unassembled WGS sequence"/>
</dbReference>
<dbReference type="InterPro" id="IPR001453">
    <property type="entry name" value="MoaB/Mog_dom"/>
</dbReference>
<dbReference type="InterPro" id="IPR041424">
    <property type="entry name" value="CinA_KH"/>
</dbReference>
<name>A0AA43KF19_9CYAN</name>
<dbReference type="Pfam" id="PF00994">
    <property type="entry name" value="MoCF_biosynth"/>
    <property type="match status" value="1"/>
</dbReference>
<accession>A0AA43KF19</accession>
<evidence type="ECO:0000313" key="3">
    <source>
        <dbReference type="EMBL" id="MDH6063645.1"/>
    </source>
</evidence>
<dbReference type="InterPro" id="IPR050101">
    <property type="entry name" value="CinA"/>
</dbReference>
<dbReference type="InterPro" id="IPR036653">
    <property type="entry name" value="CinA-like_C"/>
</dbReference>
<dbReference type="NCBIfam" id="TIGR00199">
    <property type="entry name" value="PncC_domain"/>
    <property type="match status" value="1"/>
</dbReference>
<dbReference type="CDD" id="cd00885">
    <property type="entry name" value="cinA"/>
    <property type="match status" value="1"/>
</dbReference>
<gene>
    <name evidence="3" type="ORF">NWP23_07645</name>
</gene>
<protein>
    <recommendedName>
        <fullName evidence="1">CinA-like protein</fullName>
    </recommendedName>
</protein>
<dbReference type="HAMAP" id="MF_00226_B">
    <property type="entry name" value="CinA_B"/>
    <property type="match status" value="1"/>
</dbReference>
<dbReference type="InterPro" id="IPR036425">
    <property type="entry name" value="MoaB/Mog-like_dom_sf"/>
</dbReference>
<evidence type="ECO:0000256" key="1">
    <source>
        <dbReference type="HAMAP-Rule" id="MF_00226"/>
    </source>
</evidence>
<dbReference type="NCBIfam" id="TIGR00200">
    <property type="entry name" value="cinA_nterm"/>
    <property type="match status" value="1"/>
</dbReference>
<dbReference type="PANTHER" id="PTHR13939:SF0">
    <property type="entry name" value="NMN AMIDOHYDROLASE-LIKE PROTEIN YFAY"/>
    <property type="match status" value="1"/>
</dbReference>
<evidence type="ECO:0000313" key="4">
    <source>
        <dbReference type="Proteomes" id="UP001159370"/>
    </source>
</evidence>
<dbReference type="NCBIfam" id="NF001813">
    <property type="entry name" value="PRK00549.1"/>
    <property type="match status" value="1"/>
</dbReference>
<dbReference type="InterPro" id="IPR008136">
    <property type="entry name" value="CinA_C"/>
</dbReference>